<sequence length="1114" mass="126385">EDVWHILDAKAERESVEAEVEFSILSSKTLHCKAKNVAGSNFTSLKFNVKKPGDPPRDVQVIAIDARDVVIAWKAPKYPNMKIKFYELLLNEDVDEDVEYWQRYRTSAREDLPLTRLTLSTEQLKPSYIYYVRVRAFNEAGSGPFSDPIHFITPNGGPENAPTGVTVDINEANIAVIRWQRPNSSTEILNYVIYFTRDLGISNEDYREWHVVEVPASQTHYTFDHQIGLKPKTFYRVRVGAKNDIADGPVSETIEFETAYSELPIPTDIKIKVNEDNSLTITFSAVRDPDDHSNVIEHYKIELAQSDDVLTAHWFPVNTKTITVDHVTSKVTIEIDGSSLATSSMYWMKITVSLDNPTRFVQASKPRWFRTGDGKLKTRVKIEGAPLVEREPNVFEELQLVCRAEGSPAPVLAWYWNDNKIQSESQGWSLREENSDRKTVSVLTRNSVCESGRAVCIATNDDSSATAEIEVRVLGPGSAPRDVNVIGWRNQINISWIEPLFPNGVIMIQAVMEALGSQGVPAQYTKILRELYKNFTTKISPFYNDINVDIKRGVRQGYTISPKLFTATLQNVMRALEWDNMGVKIDGRQLHHLRFADDIVLITPDISQAERMLADFDKACGKIGLRLDLKKTMFMKNGLVSFAPFTLNGTNISEYSSYVYLVREINMMNDLAPELSRRKRAAWGAFKSIEDVKYIVYYATRNAIDLSEWDKAETETTKIDVEATSPETIYLVRVQAATADGPGIISEPVEYEPIVLSLFTTNVVDFEAEPNQTVTIRCSAQGQPTPRLFYAWENDTEIEVKDLLVSTTTHHVSAEFLRSAFTNDSVTCRAENKHENVNITRMLIIRKPGDAPSNVTWMFDKNDSLFINWNRVRYPNGNVTYVLYLSNFVDRVSGPPIRIPKVPYNVNVTLQISAENEWGEGQKSPPITFLTPNGGPKDAPSITALQSKDSKHYTIYFKKSEESDEQPWQYVEVNANRTQFIIDSLIGLQENAQYKLKISAANERHEGPTSENYIMYIRPEYGGQYWKYEATNVTESQETIVIEHFPLDKNVSYRMKIAGVKHGKESQSSYEFPLVVYTEPALDDLPEPREPVPPQSTPLVNTAEKRRIVKEPPL</sequence>
<keyword evidence="1" id="KW-0677">Repeat</keyword>
<feature type="domain" description="Ig-like" evidence="4">
    <location>
        <begin position="366"/>
        <end position="472"/>
    </location>
</feature>
<dbReference type="Proteomes" id="UP000035642">
    <property type="component" value="Unassembled WGS sequence"/>
</dbReference>
<feature type="compositionally biased region" description="Basic and acidic residues" evidence="3">
    <location>
        <begin position="1103"/>
        <end position="1114"/>
    </location>
</feature>
<dbReference type="STRING" id="6313.A0A158P9W6"/>
<dbReference type="WBParaSite" id="ACAC_0000871101-mRNA-1">
    <property type="protein sequence ID" value="ACAC_0000871101-mRNA-1"/>
    <property type="gene ID" value="ACAC_0000871101"/>
</dbReference>
<evidence type="ECO:0000256" key="3">
    <source>
        <dbReference type="SAM" id="MobiDB-lite"/>
    </source>
</evidence>
<dbReference type="PROSITE" id="PS50835">
    <property type="entry name" value="IG_LIKE"/>
    <property type="match status" value="2"/>
</dbReference>
<dbReference type="PROSITE" id="PS50878">
    <property type="entry name" value="RT_POL"/>
    <property type="match status" value="1"/>
</dbReference>
<dbReference type="InterPro" id="IPR007110">
    <property type="entry name" value="Ig-like_dom"/>
</dbReference>
<evidence type="ECO:0000256" key="2">
    <source>
        <dbReference type="ARBA" id="ARBA00023157"/>
    </source>
</evidence>
<dbReference type="InterPro" id="IPR000477">
    <property type="entry name" value="RT_dom"/>
</dbReference>
<keyword evidence="7" id="KW-1185">Reference proteome</keyword>
<dbReference type="InterPro" id="IPR043502">
    <property type="entry name" value="DNA/RNA_pol_sf"/>
</dbReference>
<dbReference type="PANTHER" id="PTHR13817:SF175">
    <property type="entry name" value="IG-LIKE AND FIBRONECTIN TYPE-III DOMAIN-CONTAINING PROTEIN C27B7.7"/>
    <property type="match status" value="1"/>
</dbReference>
<dbReference type="SUPFAM" id="SSF48726">
    <property type="entry name" value="Immunoglobulin"/>
    <property type="match status" value="2"/>
</dbReference>
<evidence type="ECO:0000259" key="4">
    <source>
        <dbReference type="PROSITE" id="PS50835"/>
    </source>
</evidence>
<dbReference type="CDD" id="cd00063">
    <property type="entry name" value="FN3"/>
    <property type="match status" value="5"/>
</dbReference>
<dbReference type="Gene3D" id="2.60.40.10">
    <property type="entry name" value="Immunoglobulins"/>
    <property type="match status" value="6"/>
</dbReference>
<dbReference type="InterPro" id="IPR050964">
    <property type="entry name" value="Striated_Muscle_Regulatory"/>
</dbReference>
<dbReference type="Pfam" id="PF00078">
    <property type="entry name" value="RVT_1"/>
    <property type="match status" value="1"/>
</dbReference>
<feature type="domain" description="Ig-like" evidence="4">
    <location>
        <begin position="753"/>
        <end position="840"/>
    </location>
</feature>
<dbReference type="Pfam" id="PF07679">
    <property type="entry name" value="I-set"/>
    <property type="match status" value="1"/>
</dbReference>
<evidence type="ECO:0000259" key="6">
    <source>
        <dbReference type="PROSITE" id="PS50878"/>
    </source>
</evidence>
<dbReference type="PROSITE" id="PS50853">
    <property type="entry name" value="FN3"/>
    <property type="match status" value="2"/>
</dbReference>
<dbReference type="SMART" id="SM00060">
    <property type="entry name" value="FN3"/>
    <property type="match status" value="5"/>
</dbReference>
<dbReference type="InterPro" id="IPR013098">
    <property type="entry name" value="Ig_I-set"/>
</dbReference>
<dbReference type="InterPro" id="IPR036179">
    <property type="entry name" value="Ig-like_dom_sf"/>
</dbReference>
<evidence type="ECO:0000259" key="5">
    <source>
        <dbReference type="PROSITE" id="PS50853"/>
    </source>
</evidence>
<dbReference type="InterPro" id="IPR036116">
    <property type="entry name" value="FN3_sf"/>
</dbReference>
<accession>A0A158P9W6</accession>
<evidence type="ECO:0000313" key="7">
    <source>
        <dbReference type="Proteomes" id="UP000035642"/>
    </source>
</evidence>
<feature type="domain" description="Fibronectin type-III" evidence="5">
    <location>
        <begin position="161"/>
        <end position="261"/>
    </location>
</feature>
<reference evidence="7" key="1">
    <citation type="submission" date="2012-09" db="EMBL/GenBank/DDBJ databases">
        <authorList>
            <person name="Martin A.A."/>
        </authorList>
    </citation>
    <scope>NUCLEOTIDE SEQUENCE</scope>
</reference>
<dbReference type="InterPro" id="IPR043128">
    <property type="entry name" value="Rev_trsase/Diguanyl_cyclase"/>
</dbReference>
<dbReference type="SUPFAM" id="SSF56672">
    <property type="entry name" value="DNA/RNA polymerases"/>
    <property type="match status" value="1"/>
</dbReference>
<dbReference type="SUPFAM" id="SSF49265">
    <property type="entry name" value="Fibronectin type III"/>
    <property type="match status" value="4"/>
</dbReference>
<dbReference type="AlphaFoldDB" id="A0A158P9W6"/>
<name>A0A158P9W6_ANGCA</name>
<dbReference type="InterPro" id="IPR013783">
    <property type="entry name" value="Ig-like_fold"/>
</dbReference>
<evidence type="ECO:0000256" key="1">
    <source>
        <dbReference type="ARBA" id="ARBA00022737"/>
    </source>
</evidence>
<feature type="domain" description="Fibronectin type-III" evidence="5">
    <location>
        <begin position="55"/>
        <end position="156"/>
    </location>
</feature>
<organism evidence="7 8">
    <name type="scientific">Angiostrongylus cantonensis</name>
    <name type="common">Rat lungworm</name>
    <dbReference type="NCBI Taxonomy" id="6313"/>
    <lineage>
        <taxon>Eukaryota</taxon>
        <taxon>Metazoa</taxon>
        <taxon>Ecdysozoa</taxon>
        <taxon>Nematoda</taxon>
        <taxon>Chromadorea</taxon>
        <taxon>Rhabditida</taxon>
        <taxon>Rhabditina</taxon>
        <taxon>Rhabditomorpha</taxon>
        <taxon>Strongyloidea</taxon>
        <taxon>Metastrongylidae</taxon>
        <taxon>Angiostrongylus</taxon>
    </lineage>
</organism>
<evidence type="ECO:0000313" key="8">
    <source>
        <dbReference type="WBParaSite" id="ACAC_0000871101-mRNA-1"/>
    </source>
</evidence>
<feature type="region of interest" description="Disordered" evidence="3">
    <location>
        <begin position="1083"/>
        <end position="1114"/>
    </location>
</feature>
<reference evidence="8" key="2">
    <citation type="submission" date="2016-04" db="UniProtKB">
        <authorList>
            <consortium name="WormBaseParasite"/>
        </authorList>
    </citation>
    <scope>IDENTIFICATION</scope>
</reference>
<dbReference type="Gene3D" id="3.30.70.270">
    <property type="match status" value="1"/>
</dbReference>
<proteinExistence type="predicted"/>
<dbReference type="Pfam" id="PF00041">
    <property type="entry name" value="fn3"/>
    <property type="match status" value="2"/>
</dbReference>
<keyword evidence="2" id="KW-1015">Disulfide bond</keyword>
<protein>
    <submittedName>
        <fullName evidence="8">Dscam</fullName>
    </submittedName>
</protein>
<dbReference type="InterPro" id="IPR003961">
    <property type="entry name" value="FN3_dom"/>
</dbReference>
<feature type="domain" description="Reverse transcriptase" evidence="6">
    <location>
        <begin position="424"/>
        <end position="647"/>
    </location>
</feature>
<dbReference type="PANTHER" id="PTHR13817">
    <property type="entry name" value="TITIN"/>
    <property type="match status" value="1"/>
</dbReference>